<sequence length="267" mass="28271">MPRFTPQLEGAHVLVTGGTKGIGRVIVEAFLTEGANVSYCARTVQGDEFTKFKDATAGARAVGTSVDISVPEQIQAWVNDAAKTFGRIDIVVANACPKFTGPSIEQWTKSFQADVVGLISLIHDATPYLEKRQGAGSIVVISSLAGFEATHPAVTGPYTTLKRAQATLAKDFARSLAPKGIRINTVLPGAIDSPSTFLPDGTEKLSDFRRVMNANPDWLEKVLSSIPMGKVGQAQDIANAVVFLGSQLSSYITGTNLVVDGAMATFL</sequence>
<dbReference type="EMBL" id="JANRMS010000393">
    <property type="protein sequence ID" value="KAJ3540706.1"/>
    <property type="molecule type" value="Genomic_DNA"/>
</dbReference>
<name>A0ACC1SIU9_9HYPO</name>
<gene>
    <name evidence="1" type="ORF">NM208_g4942</name>
</gene>
<organism evidence="1 2">
    <name type="scientific">Fusarium decemcellulare</name>
    <dbReference type="NCBI Taxonomy" id="57161"/>
    <lineage>
        <taxon>Eukaryota</taxon>
        <taxon>Fungi</taxon>
        <taxon>Dikarya</taxon>
        <taxon>Ascomycota</taxon>
        <taxon>Pezizomycotina</taxon>
        <taxon>Sordariomycetes</taxon>
        <taxon>Hypocreomycetidae</taxon>
        <taxon>Hypocreales</taxon>
        <taxon>Nectriaceae</taxon>
        <taxon>Fusarium</taxon>
        <taxon>Fusarium decemcellulare species complex</taxon>
    </lineage>
</organism>
<evidence type="ECO:0000313" key="2">
    <source>
        <dbReference type="Proteomes" id="UP001148629"/>
    </source>
</evidence>
<comment type="caution">
    <text evidence="1">The sequence shown here is derived from an EMBL/GenBank/DDBJ whole genome shotgun (WGS) entry which is preliminary data.</text>
</comment>
<proteinExistence type="predicted"/>
<keyword evidence="2" id="KW-1185">Reference proteome</keyword>
<dbReference type="Proteomes" id="UP001148629">
    <property type="component" value="Unassembled WGS sequence"/>
</dbReference>
<accession>A0ACC1SIU9</accession>
<evidence type="ECO:0000313" key="1">
    <source>
        <dbReference type="EMBL" id="KAJ3540706.1"/>
    </source>
</evidence>
<reference evidence="1" key="1">
    <citation type="submission" date="2022-08" db="EMBL/GenBank/DDBJ databases">
        <title>Genome Sequence of Fusarium decemcellulare.</title>
        <authorList>
            <person name="Buettner E."/>
        </authorList>
    </citation>
    <scope>NUCLEOTIDE SEQUENCE</scope>
    <source>
        <strain evidence="1">Babe19</strain>
    </source>
</reference>
<protein>
    <submittedName>
        <fullName evidence="1">Uncharacterized protein</fullName>
    </submittedName>
</protein>